<evidence type="ECO:0000256" key="11">
    <source>
        <dbReference type="ARBA" id="ARBA00022842"/>
    </source>
</evidence>
<dbReference type="EC" id="2.7.9.1" evidence="4 12"/>
<dbReference type="Gene3D" id="1.20.80.30">
    <property type="match status" value="1"/>
</dbReference>
<dbReference type="SUPFAM" id="SSF51621">
    <property type="entry name" value="Phosphoenolpyruvate/pyruvate domain"/>
    <property type="match status" value="1"/>
</dbReference>
<dbReference type="InterPro" id="IPR018274">
    <property type="entry name" value="PEP_util_AS"/>
</dbReference>
<proteinExistence type="inferred from homology"/>
<dbReference type="InterPro" id="IPR040442">
    <property type="entry name" value="Pyrv_kinase-like_dom_sf"/>
</dbReference>
<evidence type="ECO:0000256" key="9">
    <source>
        <dbReference type="ARBA" id="ARBA00022777"/>
    </source>
</evidence>
<dbReference type="InterPro" id="IPR036637">
    <property type="entry name" value="Phosphohistidine_dom_sf"/>
</dbReference>
<evidence type="ECO:0000256" key="15">
    <source>
        <dbReference type="PIRSR" id="PIRSR000853-3"/>
    </source>
</evidence>
<evidence type="ECO:0000256" key="14">
    <source>
        <dbReference type="PIRSR" id="PIRSR000853-2"/>
    </source>
</evidence>
<evidence type="ECO:0000259" key="17">
    <source>
        <dbReference type="Pfam" id="PF01326"/>
    </source>
</evidence>
<dbReference type="InterPro" id="IPR000121">
    <property type="entry name" value="PEP_util_C"/>
</dbReference>
<keyword evidence="8" id="KW-0547">Nucleotide-binding</keyword>
<feature type="active site" description="Proton donor" evidence="13">
    <location>
        <position position="893"/>
    </location>
</feature>
<accession>A0AAE4ANC6</accession>
<dbReference type="SUPFAM" id="SSF52009">
    <property type="entry name" value="Phosphohistidine domain"/>
    <property type="match status" value="1"/>
</dbReference>
<dbReference type="Gene3D" id="1.10.189.10">
    <property type="entry name" value="Pyruvate Phosphate Dikinase, domain 2"/>
    <property type="match status" value="1"/>
</dbReference>
<dbReference type="PANTHER" id="PTHR22931:SF9">
    <property type="entry name" value="PYRUVATE, PHOSPHATE DIKINASE 1, CHLOROPLASTIC"/>
    <property type="match status" value="1"/>
</dbReference>
<dbReference type="Pfam" id="PF01326">
    <property type="entry name" value="PPDK_N"/>
    <property type="match status" value="3"/>
</dbReference>
<reference evidence="19" key="1">
    <citation type="submission" date="2023-07" db="EMBL/GenBank/DDBJ databases">
        <title>Genomic Encyclopedia of Type Strains, Phase IV (KMG-IV): sequencing the most valuable type-strain genomes for metagenomic binning, comparative biology and taxonomic classification.</title>
        <authorList>
            <person name="Goeker M."/>
        </authorList>
    </citation>
    <scope>NUCLEOTIDE SEQUENCE</scope>
    <source>
        <strain evidence="19">DSM 24202</strain>
    </source>
</reference>
<dbReference type="GO" id="GO:0016301">
    <property type="term" value="F:kinase activity"/>
    <property type="evidence" value="ECO:0007669"/>
    <property type="project" value="UniProtKB-UniRule"/>
</dbReference>
<dbReference type="RefSeq" id="WP_307261598.1">
    <property type="nucleotide sequence ID" value="NZ_JAUSVL010000001.1"/>
</dbReference>
<evidence type="ECO:0000256" key="2">
    <source>
        <dbReference type="ARBA" id="ARBA00003144"/>
    </source>
</evidence>
<feature type="binding site" evidence="14">
    <location>
        <position position="830"/>
    </location>
    <ligand>
        <name>substrate</name>
    </ligand>
</feature>
<feature type="binding site" evidence="14">
    <location>
        <position position="620"/>
    </location>
    <ligand>
        <name>substrate</name>
    </ligand>
</feature>
<dbReference type="NCBIfam" id="NF004531">
    <property type="entry name" value="PRK05878.1"/>
    <property type="match status" value="1"/>
</dbReference>
<evidence type="ECO:0000256" key="3">
    <source>
        <dbReference type="ARBA" id="ARBA00007837"/>
    </source>
</evidence>
<dbReference type="Pfam" id="PF00391">
    <property type="entry name" value="PEP-utilizers"/>
    <property type="match status" value="1"/>
</dbReference>
<dbReference type="Gene3D" id="3.30.1490.20">
    <property type="entry name" value="ATP-grasp fold, A domain"/>
    <property type="match status" value="1"/>
</dbReference>
<dbReference type="InterPro" id="IPR015813">
    <property type="entry name" value="Pyrv/PenolPyrv_kinase-like_dom"/>
</dbReference>
<feature type="binding site" evidence="14">
    <location>
        <position position="679"/>
    </location>
    <ligand>
        <name>substrate</name>
    </ligand>
</feature>
<dbReference type="InterPro" id="IPR013815">
    <property type="entry name" value="ATP_grasp_subdomain_1"/>
</dbReference>
<dbReference type="Pfam" id="PF02896">
    <property type="entry name" value="PEP-utilizers_C"/>
    <property type="match status" value="1"/>
</dbReference>
<feature type="domain" description="Pyruvate phosphate dikinase AMP/ATP-binding" evidence="17">
    <location>
        <begin position="90"/>
        <end position="342"/>
    </location>
</feature>
<comment type="caution">
    <text evidence="19">The sequence shown here is derived from an EMBL/GenBank/DDBJ whole genome shotgun (WGS) entry which is preliminary data.</text>
</comment>
<feature type="binding site" evidence="15">
    <location>
        <position position="807"/>
    </location>
    <ligand>
        <name>Mg(2+)</name>
        <dbReference type="ChEBI" id="CHEBI:18420"/>
    </ligand>
</feature>
<comment type="similarity">
    <text evidence="3 12">Belongs to the PEP-utilizing enzyme family.</text>
</comment>
<dbReference type="Gene3D" id="3.50.30.10">
    <property type="entry name" value="Phosphohistidine domain"/>
    <property type="match status" value="1"/>
</dbReference>
<evidence type="ECO:0000259" key="16">
    <source>
        <dbReference type="Pfam" id="PF00391"/>
    </source>
</evidence>
<dbReference type="InterPro" id="IPR008279">
    <property type="entry name" value="PEP-util_enz_mobile_dom"/>
</dbReference>
<evidence type="ECO:0000256" key="13">
    <source>
        <dbReference type="PIRSR" id="PIRSR000853-1"/>
    </source>
</evidence>
<feature type="binding site" evidence="14">
    <location>
        <position position="831"/>
    </location>
    <ligand>
        <name>substrate</name>
    </ligand>
</feature>
<keyword evidence="11 15" id="KW-0460">Magnesium</keyword>
<feature type="active site" description="Tele-phosphohistidine intermediate" evidence="13">
    <location>
        <position position="511"/>
    </location>
</feature>
<evidence type="ECO:0000256" key="4">
    <source>
        <dbReference type="ARBA" id="ARBA00011994"/>
    </source>
</evidence>
<name>A0AAE4ANC6_9BACT</name>
<dbReference type="InterPro" id="IPR010121">
    <property type="entry name" value="Pyruvate_phosphate_dikinase"/>
</dbReference>
<dbReference type="PROSITE" id="PS00370">
    <property type="entry name" value="PEP_ENZYMES_PHOS_SITE"/>
    <property type="match status" value="1"/>
</dbReference>
<dbReference type="PIRSF" id="PIRSF000853">
    <property type="entry name" value="PPDK"/>
    <property type="match status" value="1"/>
</dbReference>
<dbReference type="GO" id="GO:0005524">
    <property type="term" value="F:ATP binding"/>
    <property type="evidence" value="ECO:0007669"/>
    <property type="project" value="UniProtKB-UniRule"/>
</dbReference>
<evidence type="ECO:0000256" key="10">
    <source>
        <dbReference type="ARBA" id="ARBA00022840"/>
    </source>
</evidence>
<protein>
    <recommendedName>
        <fullName evidence="5 12">Pyruvate, phosphate dikinase</fullName>
        <ecNumber evidence="4 12">2.7.9.1</ecNumber>
    </recommendedName>
</protein>
<dbReference type="InterPro" id="IPR002192">
    <property type="entry name" value="PPDK_AMP/ATP-bd"/>
</dbReference>
<evidence type="ECO:0000256" key="12">
    <source>
        <dbReference type="PIRNR" id="PIRNR000853"/>
    </source>
</evidence>
<evidence type="ECO:0000256" key="7">
    <source>
        <dbReference type="ARBA" id="ARBA00022723"/>
    </source>
</evidence>
<evidence type="ECO:0000313" key="20">
    <source>
        <dbReference type="Proteomes" id="UP001238163"/>
    </source>
</evidence>
<feature type="binding site" evidence="14">
    <location>
        <position position="828"/>
    </location>
    <ligand>
        <name>substrate</name>
    </ligand>
</feature>
<organism evidence="19 20">
    <name type="scientific">Oligosphaera ethanolica</name>
    <dbReference type="NCBI Taxonomy" id="760260"/>
    <lineage>
        <taxon>Bacteria</taxon>
        <taxon>Pseudomonadati</taxon>
        <taxon>Lentisphaerota</taxon>
        <taxon>Oligosphaeria</taxon>
        <taxon>Oligosphaerales</taxon>
        <taxon>Oligosphaeraceae</taxon>
        <taxon>Oligosphaera</taxon>
    </lineage>
</organism>
<dbReference type="InterPro" id="IPR023151">
    <property type="entry name" value="PEP_util_CS"/>
</dbReference>
<evidence type="ECO:0000256" key="6">
    <source>
        <dbReference type="ARBA" id="ARBA00022679"/>
    </source>
</evidence>
<feature type="domain" description="PEP-utilising enzyme mobile" evidence="16">
    <location>
        <begin position="478"/>
        <end position="559"/>
    </location>
</feature>
<gene>
    <name evidence="19" type="ORF">J3R75_002291</name>
</gene>
<feature type="binding site" evidence="15">
    <location>
        <position position="831"/>
    </location>
    <ligand>
        <name>Mg(2+)</name>
        <dbReference type="ChEBI" id="CHEBI:18420"/>
    </ligand>
</feature>
<comment type="catalytic activity">
    <reaction evidence="12">
        <text>pyruvate + phosphate + ATP = phosphoenolpyruvate + AMP + diphosphate + H(+)</text>
        <dbReference type="Rhea" id="RHEA:10756"/>
        <dbReference type="ChEBI" id="CHEBI:15361"/>
        <dbReference type="ChEBI" id="CHEBI:15378"/>
        <dbReference type="ChEBI" id="CHEBI:30616"/>
        <dbReference type="ChEBI" id="CHEBI:33019"/>
        <dbReference type="ChEBI" id="CHEBI:43474"/>
        <dbReference type="ChEBI" id="CHEBI:58702"/>
        <dbReference type="ChEBI" id="CHEBI:456215"/>
        <dbReference type="EC" id="2.7.9.1"/>
    </reaction>
</comment>
<feature type="domain" description="Pyruvate phosphate dikinase AMP/ATP-binding" evidence="17">
    <location>
        <begin position="345"/>
        <end position="408"/>
    </location>
</feature>
<feature type="domain" description="PEP-utilising enzyme C-terminal" evidence="18">
    <location>
        <begin position="579"/>
        <end position="931"/>
    </location>
</feature>
<evidence type="ECO:0000313" key="19">
    <source>
        <dbReference type="EMBL" id="MDQ0290184.1"/>
    </source>
</evidence>
<evidence type="ECO:0000256" key="1">
    <source>
        <dbReference type="ARBA" id="ARBA00001946"/>
    </source>
</evidence>
<dbReference type="Gene3D" id="3.30.470.20">
    <property type="entry name" value="ATP-grasp fold, B domain"/>
    <property type="match status" value="1"/>
</dbReference>
<sequence>MAKKSEKDVVGKATEVTVKATEKADKGKAAGEKYVFLFGGEGTEGDASMKNSLGGKGANLAEMSRLGLPVPAGFTITTECCNAYFALGGQFPEGLKKQVMTALAEVERLMGRKYGDAENPLLVSCRSGARQSMPGMMDTVLNIGLSTTTIPGLIAKTNNERFVWDSYRRLIMMYADVVMEKAEGIEPYDGKGIRRILDEMLDQYKYIKDCKADTDLTAEDLKTLAHAFKRRIKEVLGTEFPDDPMQQLWGGIGAVFKSWVGKKAVSYRRIEGIPENWGTAVNVQTMVFGNMGDSSATGVAFTRNPATGQNLFFGEWLLNAQGEDVVAGIRTPSPLNNATKTDQNRDMKSMEDMMPATYKELDAIRLRLEKHYRDMQDIEFTVEEGKLYMLQCRTGKRGGKAAVTMALDMLDDGLINETDAVLRVNPNQVMEFLLPIIEPKLEAKSQWLLKGLPAGPGSACGEIVFTSADVVRATRMGKKVILVREETNPEDVEGMRDAVGVLTARGGMTSHAALVARGWGKSCIVGASEMQVDAPNKTLKVGDKTLREGALITMNGSAGTVYEGALRLVEPTAGEDYAEFLRFMSIVDKLRTMGVRANADTAVDARKARSFGAEGIGLFRMEHMFYGEGSAKPLFLLRKMILCITVADRVAVLKELFPYMKNDIKGTMEAMDEFPVTIRLLDPPLHEFLPHSQLGRLELSKALGIAEDEVRKRVDALQENNPMMGHRGVRLSVTYPEMTEYQARAIFESAAELIRDGKKVIPEIMVPITCDVRELRHTKEIVERVYAEVVRRFDLKKLKYKLGTMIEIPRAALLADQMAADAEFFSFGTNDLTQLTFGFSRDDIGSFMSAYLDQRILAADPFQTIDQSGVGALIEMATLKGRAVRPDLKVGICGEQGGDPASVEFCYKTGLTYVSCSAFRVPVARVAAAQAAIKAAKQ</sequence>
<dbReference type="PANTHER" id="PTHR22931">
    <property type="entry name" value="PHOSPHOENOLPYRUVATE DIKINASE-RELATED"/>
    <property type="match status" value="1"/>
</dbReference>
<evidence type="ECO:0000256" key="5">
    <source>
        <dbReference type="ARBA" id="ARBA00020138"/>
    </source>
</evidence>
<comment type="cofactor">
    <cofactor evidence="1 12 15">
        <name>Mg(2+)</name>
        <dbReference type="ChEBI" id="CHEBI:18420"/>
    </cofactor>
</comment>
<dbReference type="Gene3D" id="3.20.20.60">
    <property type="entry name" value="Phosphoenolpyruvate-binding domains"/>
    <property type="match status" value="1"/>
</dbReference>
<feature type="domain" description="Pyruvate phosphate dikinase AMP/ATP-binding" evidence="17">
    <location>
        <begin position="51"/>
        <end position="86"/>
    </location>
</feature>
<keyword evidence="20" id="KW-1185">Reference proteome</keyword>
<keyword evidence="6 19" id="KW-0808">Transferase</keyword>
<dbReference type="GO" id="GO:0050242">
    <property type="term" value="F:pyruvate, phosphate dikinase activity"/>
    <property type="evidence" value="ECO:0007669"/>
    <property type="project" value="UniProtKB-UniRule"/>
</dbReference>
<evidence type="ECO:0000256" key="8">
    <source>
        <dbReference type="ARBA" id="ARBA00022741"/>
    </source>
</evidence>
<feature type="binding site" evidence="14">
    <location>
        <position position="829"/>
    </location>
    <ligand>
        <name>substrate</name>
    </ligand>
</feature>
<keyword evidence="10" id="KW-0067">ATP-binding</keyword>
<dbReference type="Proteomes" id="UP001238163">
    <property type="component" value="Unassembled WGS sequence"/>
</dbReference>
<comment type="function">
    <text evidence="2">Catalyzes the reversible phosphorylation of pyruvate and phosphate.</text>
</comment>
<keyword evidence="7 15" id="KW-0479">Metal-binding</keyword>
<keyword evidence="9" id="KW-0418">Kinase</keyword>
<dbReference type="NCBIfam" id="TIGR01828">
    <property type="entry name" value="pyru_phos_dikin"/>
    <property type="match status" value="1"/>
</dbReference>
<dbReference type="EMBL" id="JAUSVL010000001">
    <property type="protein sequence ID" value="MDQ0290184.1"/>
    <property type="molecule type" value="Genomic_DNA"/>
</dbReference>
<keyword evidence="19" id="KW-0670">Pyruvate</keyword>
<dbReference type="GO" id="GO:0046872">
    <property type="term" value="F:metal ion binding"/>
    <property type="evidence" value="ECO:0007669"/>
    <property type="project" value="UniProtKB-UniRule"/>
</dbReference>
<dbReference type="PROSITE" id="PS00742">
    <property type="entry name" value="PEP_ENZYMES_2"/>
    <property type="match status" value="1"/>
</dbReference>
<dbReference type="AlphaFoldDB" id="A0AAE4ANC6"/>
<evidence type="ECO:0000259" key="18">
    <source>
        <dbReference type="Pfam" id="PF02896"/>
    </source>
</evidence>
<dbReference type="SUPFAM" id="SSF56059">
    <property type="entry name" value="Glutathione synthetase ATP-binding domain-like"/>
    <property type="match status" value="1"/>
</dbReference>
<feature type="binding site" evidence="14">
    <location>
        <position position="807"/>
    </location>
    <ligand>
        <name>substrate</name>
    </ligand>
</feature>